<dbReference type="AlphaFoldDB" id="A0A4R5PLC5"/>
<dbReference type="Proteomes" id="UP000295131">
    <property type="component" value="Unassembled WGS sequence"/>
</dbReference>
<reference evidence="1 2" key="1">
    <citation type="journal article" date="2013" name="Int. J. Syst. Evol. Microbiol.">
        <title>Hoeflea suaedae sp. nov., an endophytic bacterium isolated from the root of the halophyte Suaeda maritima.</title>
        <authorList>
            <person name="Chung E.J."/>
            <person name="Park J.A."/>
            <person name="Pramanik P."/>
            <person name="Bibi F."/>
            <person name="Jeon C.O."/>
            <person name="Chung Y.R."/>
        </authorList>
    </citation>
    <scope>NUCLEOTIDE SEQUENCE [LARGE SCALE GENOMIC DNA]</scope>
    <source>
        <strain evidence="1 2">YC6898</strain>
    </source>
</reference>
<dbReference type="RefSeq" id="WP_133282573.1">
    <property type="nucleotide sequence ID" value="NZ_SMSI01000001.1"/>
</dbReference>
<keyword evidence="2" id="KW-1185">Reference proteome</keyword>
<sequence>MKLENAKKAVKSRLAQIADTLTQQNRSFTTAEVFAEFNKSVDRLSDEERSVLIGVGARVLAGRLPTSRSAVNWQSPTIAGLGLPKCMRLKLKGSDGKYHSRNYPVGDITRSMIEEHLSAPSAAKEEKDSNQSQREKLKAILDDMKKVNYAEDGRLLDYRG</sequence>
<organism evidence="1 2">
    <name type="scientific">Pseudohoeflea suaedae</name>
    <dbReference type="NCBI Taxonomy" id="877384"/>
    <lineage>
        <taxon>Bacteria</taxon>
        <taxon>Pseudomonadati</taxon>
        <taxon>Pseudomonadota</taxon>
        <taxon>Alphaproteobacteria</taxon>
        <taxon>Hyphomicrobiales</taxon>
        <taxon>Rhizobiaceae</taxon>
        <taxon>Pseudohoeflea</taxon>
    </lineage>
</organism>
<comment type="caution">
    <text evidence="1">The sequence shown here is derived from an EMBL/GenBank/DDBJ whole genome shotgun (WGS) entry which is preliminary data.</text>
</comment>
<evidence type="ECO:0000313" key="1">
    <source>
        <dbReference type="EMBL" id="TDH37736.1"/>
    </source>
</evidence>
<gene>
    <name evidence="1" type="ORF">E2A64_00915</name>
</gene>
<accession>A0A4R5PLC5</accession>
<evidence type="ECO:0000313" key="2">
    <source>
        <dbReference type="Proteomes" id="UP000295131"/>
    </source>
</evidence>
<protein>
    <submittedName>
        <fullName evidence="1">Uncharacterized protein</fullName>
    </submittedName>
</protein>
<proteinExistence type="predicted"/>
<name>A0A4R5PLC5_9HYPH</name>
<dbReference type="EMBL" id="SMSI01000001">
    <property type="protein sequence ID" value="TDH37736.1"/>
    <property type="molecule type" value="Genomic_DNA"/>
</dbReference>